<dbReference type="GO" id="GO:0004190">
    <property type="term" value="F:aspartic-type endopeptidase activity"/>
    <property type="evidence" value="ECO:0007669"/>
    <property type="project" value="UniProtKB-EC"/>
</dbReference>
<keyword evidence="2" id="KW-0812">Transmembrane</keyword>
<evidence type="ECO:0000256" key="2">
    <source>
        <dbReference type="SAM" id="Phobius"/>
    </source>
</evidence>
<protein>
    <submittedName>
        <fullName evidence="4">Prepilin peptidase</fullName>
        <ecNumber evidence="4">3.4.23.43</ecNumber>
    </submittedName>
</protein>
<dbReference type="RefSeq" id="WP_276266000.1">
    <property type="nucleotide sequence ID" value="NZ_JARJLM010000327.1"/>
</dbReference>
<dbReference type="Pfam" id="PF01478">
    <property type="entry name" value="Peptidase_A24"/>
    <property type="match status" value="1"/>
</dbReference>
<feature type="transmembrane region" description="Helical" evidence="2">
    <location>
        <begin position="90"/>
        <end position="118"/>
    </location>
</feature>
<keyword evidence="2" id="KW-0472">Membrane</keyword>
<comment type="caution">
    <text evidence="4">The sequence shown here is derived from an EMBL/GenBank/DDBJ whole genome shotgun (WGS) entry which is preliminary data.</text>
</comment>
<keyword evidence="4" id="KW-0378">Hydrolase</keyword>
<dbReference type="PANTHER" id="PTHR30487:SF0">
    <property type="entry name" value="PREPILIN LEADER PEPTIDASE_N-METHYLTRANSFERASE-RELATED"/>
    <property type="match status" value="1"/>
</dbReference>
<feature type="transmembrane region" description="Helical" evidence="2">
    <location>
        <begin position="32"/>
        <end position="52"/>
    </location>
</feature>
<evidence type="ECO:0000256" key="1">
    <source>
        <dbReference type="ARBA" id="ARBA00005801"/>
    </source>
</evidence>
<organism evidence="4 5">
    <name type="scientific">Cupriavidus basilensis</name>
    <dbReference type="NCBI Taxonomy" id="68895"/>
    <lineage>
        <taxon>Bacteria</taxon>
        <taxon>Pseudomonadati</taxon>
        <taxon>Pseudomonadota</taxon>
        <taxon>Betaproteobacteria</taxon>
        <taxon>Burkholderiales</taxon>
        <taxon>Burkholderiaceae</taxon>
        <taxon>Cupriavidus</taxon>
    </lineage>
</organism>
<evidence type="ECO:0000313" key="5">
    <source>
        <dbReference type="Proteomes" id="UP001216674"/>
    </source>
</evidence>
<dbReference type="InterPro" id="IPR050882">
    <property type="entry name" value="Prepilin_peptidase/N-MTase"/>
</dbReference>
<dbReference type="Proteomes" id="UP001216674">
    <property type="component" value="Unassembled WGS sequence"/>
</dbReference>
<dbReference type="EC" id="3.4.23.43" evidence="4"/>
<dbReference type="InterPro" id="IPR000045">
    <property type="entry name" value="Prepilin_IV_endopep_pep"/>
</dbReference>
<feature type="transmembrane region" description="Helical" evidence="2">
    <location>
        <begin position="162"/>
        <end position="180"/>
    </location>
</feature>
<evidence type="ECO:0000259" key="3">
    <source>
        <dbReference type="Pfam" id="PF01478"/>
    </source>
</evidence>
<feature type="transmembrane region" description="Helical" evidence="2">
    <location>
        <begin position="58"/>
        <end position="78"/>
    </location>
</feature>
<dbReference type="Gene3D" id="1.20.120.1220">
    <property type="match status" value="1"/>
</dbReference>
<gene>
    <name evidence="4" type="ORF">P3W85_19470</name>
</gene>
<sequence length="181" mass="18947">MASELALPPLIGPCAIVLVLAAAALDLKSRRIPNWLTLGAWVLALPLQMTLHGPAHGALGWTSGWLTGFACFLPFYLLRGMAAGDVKLMAAVGALLGAGMAFEVALLTFVLGGVWALAMTIRRGRLARLRGNLQFMLFNRGRMDGEQEVDANDGPSAWSVGTLPYGAAIAAGTIGVLFASV</sequence>
<feature type="domain" description="Prepilin type IV endopeptidase peptidase" evidence="3">
    <location>
        <begin position="16"/>
        <end position="117"/>
    </location>
</feature>
<accession>A0ABT6ARV9</accession>
<dbReference type="EMBL" id="JARJLM010000327">
    <property type="protein sequence ID" value="MDF3835123.1"/>
    <property type="molecule type" value="Genomic_DNA"/>
</dbReference>
<comment type="similarity">
    <text evidence="1">Belongs to the peptidase A24 family.</text>
</comment>
<name>A0ABT6ARV9_9BURK</name>
<evidence type="ECO:0000313" key="4">
    <source>
        <dbReference type="EMBL" id="MDF3835123.1"/>
    </source>
</evidence>
<dbReference type="PANTHER" id="PTHR30487">
    <property type="entry name" value="TYPE 4 PREPILIN-LIKE PROTEINS LEADER PEPTIDE-PROCESSING ENZYME"/>
    <property type="match status" value="1"/>
</dbReference>
<reference evidence="4 5" key="1">
    <citation type="submission" date="2023-03" db="EMBL/GenBank/DDBJ databases">
        <title>Draft assemblies of triclosan tolerant bacteria isolated from returned activated sludge.</title>
        <authorList>
            <person name="Van Hamelsveld S."/>
        </authorList>
    </citation>
    <scope>NUCLEOTIDE SEQUENCE [LARGE SCALE GENOMIC DNA]</scope>
    <source>
        <strain evidence="4 5">GW210010_S58</strain>
    </source>
</reference>
<keyword evidence="2" id="KW-1133">Transmembrane helix</keyword>
<keyword evidence="5" id="KW-1185">Reference proteome</keyword>
<feature type="transmembrane region" description="Helical" evidence="2">
    <location>
        <begin position="6"/>
        <end position="25"/>
    </location>
</feature>
<proteinExistence type="inferred from homology"/>